<dbReference type="PANTHER" id="PTHR45036">
    <property type="entry name" value="METHYLTRANSFERASE LIKE 7B"/>
    <property type="match status" value="1"/>
</dbReference>
<dbReference type="EMBL" id="ML978713">
    <property type="protein sequence ID" value="KAF2089917.1"/>
    <property type="molecule type" value="Genomic_DNA"/>
</dbReference>
<feature type="transmembrane region" description="Helical" evidence="1">
    <location>
        <begin position="12"/>
        <end position="31"/>
    </location>
</feature>
<dbReference type="SUPFAM" id="SSF53335">
    <property type="entry name" value="S-adenosyl-L-methionine-dependent methyltransferases"/>
    <property type="match status" value="1"/>
</dbReference>
<sequence length="277" mass="31027">MAPTLYEFTQRAVAPAWLMSLAIYQFVLTIFETVFVHHEPGVLLHISKLRERAFSRFWMTYGPSMSTDMPKPTQELLRTVRGTVLDVGPGSGEQLHLFTPANITRMYGAEPADKLHDQLRVNARNNNLGDKYKVLHCGAEPESLIPALAKAGLLQGGADGIFDEIVCCRVLCGVPNQQNTIDGLYRLLKPGGRFVVHEHVVNPWPAKNQEGSLIARFLQVVYTLAGWPFWIQCHLDRDTKSGLIKAGGKNGWKEIKLQYVESWSTIPNLVGYLIKSE</sequence>
<gene>
    <name evidence="2" type="ORF">K490DRAFT_71630</name>
</gene>
<keyword evidence="1" id="KW-0812">Transmembrane</keyword>
<keyword evidence="2" id="KW-0489">Methyltransferase</keyword>
<dbReference type="GO" id="GO:0008168">
    <property type="term" value="F:methyltransferase activity"/>
    <property type="evidence" value="ECO:0007669"/>
    <property type="project" value="UniProtKB-KW"/>
</dbReference>
<dbReference type="InterPro" id="IPR029063">
    <property type="entry name" value="SAM-dependent_MTases_sf"/>
</dbReference>
<dbReference type="Proteomes" id="UP000799776">
    <property type="component" value="Unassembled WGS sequence"/>
</dbReference>
<keyword evidence="2" id="KW-0808">Transferase</keyword>
<dbReference type="CDD" id="cd02440">
    <property type="entry name" value="AdoMet_MTases"/>
    <property type="match status" value="1"/>
</dbReference>
<dbReference type="Gene3D" id="3.40.50.150">
    <property type="entry name" value="Vaccinia Virus protein VP39"/>
    <property type="match status" value="1"/>
</dbReference>
<proteinExistence type="predicted"/>
<dbReference type="InterPro" id="IPR052356">
    <property type="entry name" value="Thiol_S-MT"/>
</dbReference>
<dbReference type="PANTHER" id="PTHR45036:SF1">
    <property type="entry name" value="METHYLTRANSFERASE LIKE 7A"/>
    <property type="match status" value="1"/>
</dbReference>
<dbReference type="OrthoDB" id="540004at2759"/>
<comment type="caution">
    <text evidence="2">The sequence shown here is derived from an EMBL/GenBank/DDBJ whole genome shotgun (WGS) entry which is preliminary data.</text>
</comment>
<organism evidence="2 3">
    <name type="scientific">Saccharata proteae CBS 121410</name>
    <dbReference type="NCBI Taxonomy" id="1314787"/>
    <lineage>
        <taxon>Eukaryota</taxon>
        <taxon>Fungi</taxon>
        <taxon>Dikarya</taxon>
        <taxon>Ascomycota</taxon>
        <taxon>Pezizomycotina</taxon>
        <taxon>Dothideomycetes</taxon>
        <taxon>Dothideomycetes incertae sedis</taxon>
        <taxon>Botryosphaeriales</taxon>
        <taxon>Saccharataceae</taxon>
        <taxon>Saccharata</taxon>
    </lineage>
</organism>
<evidence type="ECO:0000256" key="1">
    <source>
        <dbReference type="SAM" id="Phobius"/>
    </source>
</evidence>
<protein>
    <submittedName>
        <fullName evidence="2">S-adenosyl-L-methionine-dependent methyltransferase</fullName>
    </submittedName>
</protein>
<evidence type="ECO:0000313" key="2">
    <source>
        <dbReference type="EMBL" id="KAF2089917.1"/>
    </source>
</evidence>
<keyword evidence="3" id="KW-1185">Reference proteome</keyword>
<dbReference type="AlphaFoldDB" id="A0A9P4HYK5"/>
<dbReference type="GO" id="GO:0032259">
    <property type="term" value="P:methylation"/>
    <property type="evidence" value="ECO:0007669"/>
    <property type="project" value="UniProtKB-KW"/>
</dbReference>
<reference evidence="2" key="1">
    <citation type="journal article" date="2020" name="Stud. Mycol.">
        <title>101 Dothideomycetes genomes: a test case for predicting lifestyles and emergence of pathogens.</title>
        <authorList>
            <person name="Haridas S."/>
            <person name="Albert R."/>
            <person name="Binder M."/>
            <person name="Bloem J."/>
            <person name="Labutti K."/>
            <person name="Salamov A."/>
            <person name="Andreopoulos B."/>
            <person name="Baker S."/>
            <person name="Barry K."/>
            <person name="Bills G."/>
            <person name="Bluhm B."/>
            <person name="Cannon C."/>
            <person name="Castanera R."/>
            <person name="Culley D."/>
            <person name="Daum C."/>
            <person name="Ezra D."/>
            <person name="Gonzalez J."/>
            <person name="Henrissat B."/>
            <person name="Kuo A."/>
            <person name="Liang C."/>
            <person name="Lipzen A."/>
            <person name="Lutzoni F."/>
            <person name="Magnuson J."/>
            <person name="Mondo S."/>
            <person name="Nolan M."/>
            <person name="Ohm R."/>
            <person name="Pangilinan J."/>
            <person name="Park H.-J."/>
            <person name="Ramirez L."/>
            <person name="Alfaro M."/>
            <person name="Sun H."/>
            <person name="Tritt A."/>
            <person name="Yoshinaga Y."/>
            <person name="Zwiers L.-H."/>
            <person name="Turgeon B."/>
            <person name="Goodwin S."/>
            <person name="Spatafora J."/>
            <person name="Crous P."/>
            <person name="Grigoriev I."/>
        </authorList>
    </citation>
    <scope>NUCLEOTIDE SEQUENCE</scope>
    <source>
        <strain evidence="2">CBS 121410</strain>
    </source>
</reference>
<name>A0A9P4HYK5_9PEZI</name>
<keyword evidence="1" id="KW-1133">Transmembrane helix</keyword>
<accession>A0A9P4HYK5</accession>
<dbReference type="Pfam" id="PF13489">
    <property type="entry name" value="Methyltransf_23"/>
    <property type="match status" value="1"/>
</dbReference>
<keyword evidence="1" id="KW-0472">Membrane</keyword>
<evidence type="ECO:0000313" key="3">
    <source>
        <dbReference type="Proteomes" id="UP000799776"/>
    </source>
</evidence>